<sequence>MIATLGEPDLPVLVPESFNEQIDEELTKTDIKRMDADDQDIQTILLALPEDVYAAVENSEFRI</sequence>
<dbReference type="AlphaFoldDB" id="A0A699V519"/>
<reference evidence="1" key="1">
    <citation type="journal article" date="2019" name="Sci. Rep.">
        <title>Draft genome of Tanacetum cinerariifolium, the natural source of mosquito coil.</title>
        <authorList>
            <person name="Yamashiro T."/>
            <person name="Shiraishi A."/>
            <person name="Satake H."/>
            <person name="Nakayama K."/>
        </authorList>
    </citation>
    <scope>NUCLEOTIDE SEQUENCE</scope>
</reference>
<evidence type="ECO:0000313" key="1">
    <source>
        <dbReference type="EMBL" id="GFD30355.1"/>
    </source>
</evidence>
<comment type="caution">
    <text evidence="1">The sequence shown here is derived from an EMBL/GenBank/DDBJ whole genome shotgun (WGS) entry which is preliminary data.</text>
</comment>
<name>A0A699V519_TANCI</name>
<accession>A0A699V519</accession>
<proteinExistence type="predicted"/>
<organism evidence="1">
    <name type="scientific">Tanacetum cinerariifolium</name>
    <name type="common">Dalmatian daisy</name>
    <name type="synonym">Chrysanthemum cinerariifolium</name>
    <dbReference type="NCBI Taxonomy" id="118510"/>
    <lineage>
        <taxon>Eukaryota</taxon>
        <taxon>Viridiplantae</taxon>
        <taxon>Streptophyta</taxon>
        <taxon>Embryophyta</taxon>
        <taxon>Tracheophyta</taxon>
        <taxon>Spermatophyta</taxon>
        <taxon>Magnoliopsida</taxon>
        <taxon>eudicotyledons</taxon>
        <taxon>Gunneridae</taxon>
        <taxon>Pentapetalae</taxon>
        <taxon>asterids</taxon>
        <taxon>campanulids</taxon>
        <taxon>Asterales</taxon>
        <taxon>Asteraceae</taxon>
        <taxon>Asteroideae</taxon>
        <taxon>Anthemideae</taxon>
        <taxon>Anthemidinae</taxon>
        <taxon>Tanacetum</taxon>
    </lineage>
</organism>
<protein>
    <submittedName>
        <fullName evidence="1">Uncharacterized protein</fullName>
    </submittedName>
</protein>
<gene>
    <name evidence="1" type="ORF">Tci_902324</name>
</gene>
<feature type="non-terminal residue" evidence="1">
    <location>
        <position position="63"/>
    </location>
</feature>
<dbReference type="EMBL" id="BKCJ011403187">
    <property type="protein sequence ID" value="GFD30355.1"/>
    <property type="molecule type" value="Genomic_DNA"/>
</dbReference>